<protein>
    <submittedName>
        <fullName evidence="1">Uncharacterized protein</fullName>
    </submittedName>
</protein>
<proteinExistence type="predicted"/>
<reference evidence="1 2" key="1">
    <citation type="submission" date="2024-02" db="EMBL/GenBank/DDBJ databases">
        <authorList>
            <person name="Chen Y."/>
            <person name="Shah S."/>
            <person name="Dougan E. K."/>
            <person name="Thang M."/>
            <person name="Chan C."/>
        </authorList>
    </citation>
    <scope>NUCLEOTIDE SEQUENCE [LARGE SCALE GENOMIC DNA]</scope>
</reference>
<accession>A0ABP0K4U7</accession>
<name>A0ABP0K4U7_9DINO</name>
<comment type="caution">
    <text evidence="1">The sequence shown here is derived from an EMBL/GenBank/DDBJ whole genome shotgun (WGS) entry which is preliminary data.</text>
</comment>
<evidence type="ECO:0000313" key="2">
    <source>
        <dbReference type="Proteomes" id="UP001642464"/>
    </source>
</evidence>
<organism evidence="1 2">
    <name type="scientific">Durusdinium trenchii</name>
    <dbReference type="NCBI Taxonomy" id="1381693"/>
    <lineage>
        <taxon>Eukaryota</taxon>
        <taxon>Sar</taxon>
        <taxon>Alveolata</taxon>
        <taxon>Dinophyceae</taxon>
        <taxon>Suessiales</taxon>
        <taxon>Symbiodiniaceae</taxon>
        <taxon>Durusdinium</taxon>
    </lineage>
</organism>
<dbReference type="EMBL" id="CAXAMM010009890">
    <property type="protein sequence ID" value="CAK9021698.1"/>
    <property type="molecule type" value="Genomic_DNA"/>
</dbReference>
<evidence type="ECO:0000313" key="1">
    <source>
        <dbReference type="EMBL" id="CAK9021698.1"/>
    </source>
</evidence>
<dbReference type="Proteomes" id="UP001642464">
    <property type="component" value="Unassembled WGS sequence"/>
</dbReference>
<keyword evidence="2" id="KW-1185">Reference proteome</keyword>
<gene>
    <name evidence="1" type="ORF">SCF082_LOCUS15454</name>
</gene>
<sequence length="520" mass="58730">MSMPLTLYAPMRDGDLNDAMVGLFSDWRDLNVPCSSHVSLLGFCLDLAELIRHRRWTVFNPINNAHNILVNILPLDEQARGEQQFIQTRKHEYGGRRGSAPDRRRAYKAPHRPMRITLEQEAPDAWWISLDLNADCYPTEWCRGFVSSLADTIQDLKSRPMLAVLHADWSHSLKSGGESRGREGDGSARRVRELRDWLLGRLGYHEDTVVGKMQHPAPENYSREKGPRLGATVSGEFGRVMGSEEGVGRLVLVLQKEMDDSTFEMGVAAAMGDDGRENQRFRKWRRLTKTRPRVAQLEARQDLKPQMRVKQVEAFLEAVQSDRSFDEYIQYLRQKHFPEEHVVDLEEYVASEMDPCNEDLTASRPKEEVFVLSLYDPFPWPPVATRHSTGPTEDHVRVALALQEPQGVKDLAVKEFKDPLTACDPLWDLGPRGGCLGHQGACGRGPKPRIMSHPANWQRSDVSDTVEVGEPTSPIHCAWSQTPVWVADAPCSSQDSFILDDLETGPGWEKRCGVCEALTS</sequence>